<dbReference type="EMBL" id="CP018335">
    <property type="protein sequence ID" value="APM40977.1"/>
    <property type="molecule type" value="Genomic_DNA"/>
</dbReference>
<proteinExistence type="predicted"/>
<name>A0A1L5FDC1_CLOKL</name>
<gene>
    <name evidence="1" type="ORF">BS101_20830</name>
</gene>
<evidence type="ECO:0000313" key="2">
    <source>
        <dbReference type="Proteomes" id="UP000184604"/>
    </source>
</evidence>
<dbReference type="Proteomes" id="UP000184604">
    <property type="component" value="Chromosome"/>
</dbReference>
<sequence length="330" mass="38987">MDIKIIDKIGKLKETSTYEGIMEIVEYDFKKAYIYNDAAKEISEKKDEILKNLFLENKLDNVELKYSENKGEYLNTKNWLRYTVVNDIIKSKSEGSIFDADLSVKEILGETYIDCINSMKTLFFDYIRNNTSWINDYQEEYKKCELYRDFWLLDKFSDYSKDLNSSILKEFETFANLTHSIGNYMPFPPSDKNNDNYNTAKGFLGDVKDFLPLMIDKIENCIANKICQKYKYNGNPVTVSLNVLESWKEFFLQNREKFLLEEYYFVIEQNGIKKMIGIPLFKTQSLSHTIPLSEEEFKECIEEMNRRIKTRGTRMVINFIIKNIENAVDN</sequence>
<reference evidence="1 2" key="1">
    <citation type="submission" date="2016-12" db="EMBL/GenBank/DDBJ databases">
        <title>Complete genome sequence of Clostridium kluyveri JZZ isolated from the pit mud of a Chinese flavor liquor-making factory.</title>
        <authorList>
            <person name="Wang Y."/>
        </authorList>
    </citation>
    <scope>NUCLEOTIDE SEQUENCE [LARGE SCALE GENOMIC DNA]</scope>
    <source>
        <strain evidence="1 2">JZZ</strain>
    </source>
</reference>
<accession>A0A1L5FDC1</accession>
<evidence type="ECO:0000313" key="1">
    <source>
        <dbReference type="EMBL" id="APM40977.1"/>
    </source>
</evidence>
<protein>
    <submittedName>
        <fullName evidence="1">Uncharacterized protein</fullName>
    </submittedName>
</protein>
<dbReference type="OrthoDB" id="2044637at2"/>
<organism evidence="1 2">
    <name type="scientific">Clostridium kluyveri</name>
    <dbReference type="NCBI Taxonomy" id="1534"/>
    <lineage>
        <taxon>Bacteria</taxon>
        <taxon>Bacillati</taxon>
        <taxon>Bacillota</taxon>
        <taxon>Clostridia</taxon>
        <taxon>Eubacteriales</taxon>
        <taxon>Clostridiaceae</taxon>
        <taxon>Clostridium</taxon>
    </lineage>
</organism>
<dbReference type="AlphaFoldDB" id="A0A1L5FDC1"/>
<dbReference type="RefSeq" id="WP_073540646.1">
    <property type="nucleotide sequence ID" value="NZ_CP018335.1"/>
</dbReference>